<feature type="domain" description="HTH tetR-type" evidence="5">
    <location>
        <begin position="2"/>
        <end position="62"/>
    </location>
</feature>
<dbReference type="PANTHER" id="PTHR47506">
    <property type="entry name" value="TRANSCRIPTIONAL REGULATORY PROTEIN"/>
    <property type="match status" value="1"/>
</dbReference>
<evidence type="ECO:0000313" key="6">
    <source>
        <dbReference type="EMBL" id="OWU71647.1"/>
    </source>
</evidence>
<evidence type="ECO:0000256" key="4">
    <source>
        <dbReference type="PROSITE-ProRule" id="PRU00335"/>
    </source>
</evidence>
<reference evidence="6 7" key="1">
    <citation type="submission" date="2013-04" db="EMBL/GenBank/DDBJ databases">
        <title>Oceanicola sp. 22II1-22F33 Genome Sequencing.</title>
        <authorList>
            <person name="Lai Q."/>
            <person name="Li G."/>
            <person name="Shao Z."/>
        </authorList>
    </citation>
    <scope>NUCLEOTIDE SEQUENCE [LARGE SCALE GENOMIC DNA]</scope>
    <source>
        <strain evidence="6 7">22II1-22F33</strain>
    </source>
</reference>
<feature type="DNA-binding region" description="H-T-H motif" evidence="4">
    <location>
        <begin position="25"/>
        <end position="44"/>
    </location>
</feature>
<keyword evidence="7" id="KW-1185">Reference proteome</keyword>
<dbReference type="EMBL" id="AQQR01000008">
    <property type="protein sequence ID" value="OWU71647.1"/>
    <property type="molecule type" value="Genomic_DNA"/>
</dbReference>
<evidence type="ECO:0000256" key="1">
    <source>
        <dbReference type="ARBA" id="ARBA00023015"/>
    </source>
</evidence>
<dbReference type="Pfam" id="PF21306">
    <property type="entry name" value="TetR_C_40"/>
    <property type="match status" value="1"/>
</dbReference>
<dbReference type="AlphaFoldDB" id="A0A225NF55"/>
<keyword evidence="3" id="KW-0804">Transcription</keyword>
<protein>
    <submittedName>
        <fullName evidence="6">TetR family transcriptional regulator</fullName>
    </submittedName>
</protein>
<dbReference type="Proteomes" id="UP000215377">
    <property type="component" value="Unassembled WGS sequence"/>
</dbReference>
<organism evidence="6 7">
    <name type="scientific">Marinibacterium profundimaris</name>
    <dbReference type="NCBI Taxonomy" id="1679460"/>
    <lineage>
        <taxon>Bacteria</taxon>
        <taxon>Pseudomonadati</taxon>
        <taxon>Pseudomonadota</taxon>
        <taxon>Alphaproteobacteria</taxon>
        <taxon>Rhodobacterales</taxon>
        <taxon>Paracoccaceae</taxon>
        <taxon>Marinibacterium</taxon>
    </lineage>
</organism>
<dbReference type="SUPFAM" id="SSF46689">
    <property type="entry name" value="Homeodomain-like"/>
    <property type="match status" value="1"/>
</dbReference>
<keyword evidence="2 4" id="KW-0238">DNA-binding</keyword>
<dbReference type="GO" id="GO:0003677">
    <property type="term" value="F:DNA binding"/>
    <property type="evidence" value="ECO:0007669"/>
    <property type="project" value="UniProtKB-UniRule"/>
</dbReference>
<dbReference type="Gene3D" id="1.10.357.10">
    <property type="entry name" value="Tetracycline Repressor, domain 2"/>
    <property type="match status" value="1"/>
</dbReference>
<dbReference type="PROSITE" id="PS50977">
    <property type="entry name" value="HTH_TETR_2"/>
    <property type="match status" value="1"/>
</dbReference>
<dbReference type="InterPro" id="IPR001647">
    <property type="entry name" value="HTH_TetR"/>
</dbReference>
<dbReference type="OrthoDB" id="9808189at2"/>
<name>A0A225NF55_9RHOB</name>
<comment type="caution">
    <text evidence="6">The sequence shown here is derived from an EMBL/GenBank/DDBJ whole genome shotgun (WGS) entry which is preliminary data.</text>
</comment>
<sequence>MNPATLRIHQSAMRIFAEQGGTTVAVSDLAREAGLSRGTIYNNLDDTTELFPSVCDTVASELRFSMETACAQMQDPAERISAAIRLTIRRVHDDQHWGRFIARYAMLEPRLGHFWAEMPAQELRRGLASGRFLFHRDQVPSITATAGGATFGAMSLVLDGRRTWRQAGTDTAEIVLRGIGIDRAEAREITRQKLEPLPRLAVFDPA</sequence>
<keyword evidence="1" id="KW-0805">Transcription regulation</keyword>
<dbReference type="PANTHER" id="PTHR47506:SF1">
    <property type="entry name" value="HTH-TYPE TRANSCRIPTIONAL REGULATOR YJDC"/>
    <property type="match status" value="1"/>
</dbReference>
<dbReference type="InterPro" id="IPR049513">
    <property type="entry name" value="TetR_C_40"/>
</dbReference>
<dbReference type="RefSeq" id="WP_088651236.1">
    <property type="nucleotide sequence ID" value="NZ_AQQR01000008.1"/>
</dbReference>
<accession>A0A225NF55</accession>
<evidence type="ECO:0000256" key="3">
    <source>
        <dbReference type="ARBA" id="ARBA00023163"/>
    </source>
</evidence>
<evidence type="ECO:0000256" key="2">
    <source>
        <dbReference type="ARBA" id="ARBA00023125"/>
    </source>
</evidence>
<proteinExistence type="predicted"/>
<dbReference type="InterPro" id="IPR009057">
    <property type="entry name" value="Homeodomain-like_sf"/>
</dbReference>
<evidence type="ECO:0000313" key="7">
    <source>
        <dbReference type="Proteomes" id="UP000215377"/>
    </source>
</evidence>
<evidence type="ECO:0000259" key="5">
    <source>
        <dbReference type="PROSITE" id="PS50977"/>
    </source>
</evidence>
<dbReference type="Pfam" id="PF00440">
    <property type="entry name" value="TetR_N"/>
    <property type="match status" value="1"/>
</dbReference>
<gene>
    <name evidence="6" type="ORF">ATO3_17715</name>
</gene>